<evidence type="ECO:0000256" key="1">
    <source>
        <dbReference type="SAM" id="MobiDB-lite"/>
    </source>
</evidence>
<organism evidence="3 4">
    <name type="scientific">Actinoplanes octamycinicus</name>
    <dbReference type="NCBI Taxonomy" id="135948"/>
    <lineage>
        <taxon>Bacteria</taxon>
        <taxon>Bacillati</taxon>
        <taxon>Actinomycetota</taxon>
        <taxon>Actinomycetes</taxon>
        <taxon>Micromonosporales</taxon>
        <taxon>Micromonosporaceae</taxon>
        <taxon>Actinoplanes</taxon>
    </lineage>
</organism>
<accession>A0A7W7H1F9</accession>
<feature type="signal peptide" evidence="2">
    <location>
        <begin position="1"/>
        <end position="43"/>
    </location>
</feature>
<dbReference type="AlphaFoldDB" id="A0A7W7H1F9"/>
<evidence type="ECO:0000313" key="4">
    <source>
        <dbReference type="Proteomes" id="UP000546162"/>
    </source>
</evidence>
<feature type="compositionally biased region" description="Low complexity" evidence="1">
    <location>
        <begin position="41"/>
        <end position="60"/>
    </location>
</feature>
<feature type="chain" id="PRO_5030963722" evidence="2">
    <location>
        <begin position="44"/>
        <end position="134"/>
    </location>
</feature>
<gene>
    <name evidence="3" type="ORF">BJY16_005523</name>
</gene>
<evidence type="ECO:0000313" key="3">
    <source>
        <dbReference type="EMBL" id="MBB4742064.1"/>
    </source>
</evidence>
<feature type="region of interest" description="Disordered" evidence="1">
    <location>
        <begin position="41"/>
        <end position="87"/>
    </location>
</feature>
<dbReference type="EMBL" id="JACHNB010000001">
    <property type="protein sequence ID" value="MBB4742064.1"/>
    <property type="molecule type" value="Genomic_DNA"/>
</dbReference>
<keyword evidence="2" id="KW-0732">Signal</keyword>
<sequence length="134" mass="13671">MTVQPYPCSRAGRRRPAGLVAVVMLLAVLAASALFSAPSAHHAAGSHSHSHTEVTSTGTVCADQPAAGTHSSTHEHRHGNDWTPNLGQRARSIGQAALVTTFAVDVAACRGVTALPAGPVAADPDLSLLGVLRV</sequence>
<proteinExistence type="predicted"/>
<reference evidence="3 4" key="1">
    <citation type="submission" date="2020-08" db="EMBL/GenBank/DDBJ databases">
        <title>Sequencing the genomes of 1000 actinobacteria strains.</title>
        <authorList>
            <person name="Klenk H.-P."/>
        </authorList>
    </citation>
    <scope>NUCLEOTIDE SEQUENCE [LARGE SCALE GENOMIC DNA]</scope>
    <source>
        <strain evidence="3 4">DSM 45809</strain>
    </source>
</reference>
<protein>
    <submittedName>
        <fullName evidence="3">Uncharacterized protein</fullName>
    </submittedName>
</protein>
<dbReference type="Proteomes" id="UP000546162">
    <property type="component" value="Unassembled WGS sequence"/>
</dbReference>
<name>A0A7W7H1F9_9ACTN</name>
<dbReference type="RefSeq" id="WP_185042482.1">
    <property type="nucleotide sequence ID" value="NZ_BAABFG010000005.1"/>
</dbReference>
<keyword evidence="4" id="KW-1185">Reference proteome</keyword>
<evidence type="ECO:0000256" key="2">
    <source>
        <dbReference type="SAM" id="SignalP"/>
    </source>
</evidence>
<comment type="caution">
    <text evidence="3">The sequence shown here is derived from an EMBL/GenBank/DDBJ whole genome shotgun (WGS) entry which is preliminary data.</text>
</comment>